<evidence type="ECO:0000313" key="7">
    <source>
        <dbReference type="Proteomes" id="UP000838686"/>
    </source>
</evidence>
<dbReference type="RefSeq" id="WP_236338774.1">
    <property type="nucleotide sequence ID" value="NZ_CAKMMF010000002.1"/>
</dbReference>
<comment type="caution">
    <text evidence="6">The sequence shown here is derived from an EMBL/GenBank/DDBJ whole genome shotgun (WGS) entry which is preliminary data.</text>
</comment>
<protein>
    <recommendedName>
        <fullName evidence="5">HTH marR-type domain-containing protein</fullName>
    </recommendedName>
</protein>
<keyword evidence="2" id="KW-0238">DNA-binding</keyword>
<reference evidence="6" key="1">
    <citation type="submission" date="2022-01" db="EMBL/GenBank/DDBJ databases">
        <authorList>
            <person name="Criscuolo A."/>
        </authorList>
    </citation>
    <scope>NUCLEOTIDE SEQUENCE</scope>
    <source>
        <strain evidence="6">CIP111893</strain>
    </source>
</reference>
<dbReference type="PANTHER" id="PTHR42756">
    <property type="entry name" value="TRANSCRIPTIONAL REGULATOR, MARR"/>
    <property type="match status" value="1"/>
</dbReference>
<evidence type="ECO:0000256" key="2">
    <source>
        <dbReference type="ARBA" id="ARBA00023125"/>
    </source>
</evidence>
<dbReference type="Pfam" id="PF01047">
    <property type="entry name" value="MarR"/>
    <property type="match status" value="1"/>
</dbReference>
<dbReference type="InterPro" id="IPR036388">
    <property type="entry name" value="WH-like_DNA-bd_sf"/>
</dbReference>
<dbReference type="Proteomes" id="UP000838686">
    <property type="component" value="Unassembled WGS sequence"/>
</dbReference>
<dbReference type="InterPro" id="IPR036390">
    <property type="entry name" value="WH_DNA-bd_sf"/>
</dbReference>
<organism evidence="6 7">
    <name type="scientific">Paenibacillus plantiphilus</name>
    <dbReference type="NCBI Taxonomy" id="2905650"/>
    <lineage>
        <taxon>Bacteria</taxon>
        <taxon>Bacillati</taxon>
        <taxon>Bacillota</taxon>
        <taxon>Bacilli</taxon>
        <taxon>Bacillales</taxon>
        <taxon>Paenibacillaceae</taxon>
        <taxon>Paenibacillus</taxon>
    </lineage>
</organism>
<dbReference type="InterPro" id="IPR000835">
    <property type="entry name" value="HTH_MarR-typ"/>
</dbReference>
<dbReference type="PROSITE" id="PS50995">
    <property type="entry name" value="HTH_MARR_2"/>
    <property type="match status" value="1"/>
</dbReference>
<dbReference type="SUPFAM" id="SSF46785">
    <property type="entry name" value="Winged helix' DNA-binding domain"/>
    <property type="match status" value="1"/>
</dbReference>
<feature type="region of interest" description="Disordered" evidence="4">
    <location>
        <begin position="137"/>
        <end position="158"/>
    </location>
</feature>
<evidence type="ECO:0000313" key="6">
    <source>
        <dbReference type="EMBL" id="CAH1193672.1"/>
    </source>
</evidence>
<dbReference type="PANTHER" id="PTHR42756:SF1">
    <property type="entry name" value="TRANSCRIPTIONAL REPRESSOR OF EMRAB OPERON"/>
    <property type="match status" value="1"/>
</dbReference>
<gene>
    <name evidence="6" type="ORF">PAECIP111893_00524</name>
</gene>
<accession>A0ABM9BTR1</accession>
<evidence type="ECO:0000259" key="5">
    <source>
        <dbReference type="PROSITE" id="PS50995"/>
    </source>
</evidence>
<sequence length="158" mass="17296">MDQLIELLFKQGLRPLSVFPDASALEEQLSSTDLGALMVLQFHGEMTMSDFAGELGAPLSTATSIAKRLQKKDWIARNPSDIDQRSILISLTAEGKRLADKGKATLTTMFERVQEALTPEEIAQFVQLMIKVGKALQQQPSGKPAGSAQKPRSIQIED</sequence>
<keyword evidence="3" id="KW-0804">Transcription</keyword>
<dbReference type="Gene3D" id="1.10.10.10">
    <property type="entry name" value="Winged helix-like DNA-binding domain superfamily/Winged helix DNA-binding domain"/>
    <property type="match status" value="1"/>
</dbReference>
<evidence type="ECO:0000256" key="1">
    <source>
        <dbReference type="ARBA" id="ARBA00023015"/>
    </source>
</evidence>
<name>A0ABM9BTR1_9BACL</name>
<evidence type="ECO:0000256" key="4">
    <source>
        <dbReference type="SAM" id="MobiDB-lite"/>
    </source>
</evidence>
<keyword evidence="7" id="KW-1185">Reference proteome</keyword>
<feature type="domain" description="HTH marR-type" evidence="5">
    <location>
        <begin position="1"/>
        <end position="134"/>
    </location>
</feature>
<keyword evidence="1" id="KW-0805">Transcription regulation</keyword>
<evidence type="ECO:0000256" key="3">
    <source>
        <dbReference type="ARBA" id="ARBA00023163"/>
    </source>
</evidence>
<dbReference type="SMART" id="SM00347">
    <property type="entry name" value="HTH_MARR"/>
    <property type="match status" value="1"/>
</dbReference>
<dbReference type="PRINTS" id="PR00598">
    <property type="entry name" value="HTHMARR"/>
</dbReference>
<proteinExistence type="predicted"/>
<dbReference type="EMBL" id="CAKMMF010000002">
    <property type="protein sequence ID" value="CAH1193672.1"/>
    <property type="molecule type" value="Genomic_DNA"/>
</dbReference>